<evidence type="ECO:0000313" key="6">
    <source>
        <dbReference type="Proteomes" id="UP001346149"/>
    </source>
</evidence>
<dbReference type="CDD" id="cd00590">
    <property type="entry name" value="RRM_SF"/>
    <property type="match status" value="1"/>
</dbReference>
<sequence>MVEGPEADDRIDLYEDNYMEDVEETEEQSGDDGERGAKHDVDDNSEERDSESETSGDDQSPQMERSHASVEPAVDEEERHSPLIDDDKDKHAELLSLPPHGSEVFIGGLPRDILEEDLRCLCEPNGEIFEIRLIKDKGTGESKGYAFVAFTAQEDAQKAIEELHDKEYKGKTLRCTLSESKNRLFIGNVPKSMKDDEFRNAIEGVGPGVETIELIKVKALYVKNIPENTTIEQLKELFQRHGEVVKVVMPPSKSGSNKRDFGFVHYAERASALKAVKDAEKYEIDGHALEVVLAKPQSEKKSDTFNIGIHASQLAGAGYGGVISNPFGAPHSGYGISSSFQQPMIYGRGPMPSGMHMVPMVLPDGRIGYVLQQPGAQIPHPRSRRTDSRNGQGGRGGGAGGSSIEEGNRSRRYRPY</sequence>
<accession>A0AAN7LRD8</accession>
<evidence type="ECO:0000313" key="5">
    <source>
        <dbReference type="EMBL" id="KAK4793948.1"/>
    </source>
</evidence>
<dbReference type="InterPro" id="IPR000504">
    <property type="entry name" value="RRM_dom"/>
</dbReference>
<dbReference type="Pfam" id="PF00076">
    <property type="entry name" value="RRM_1"/>
    <property type="match status" value="2"/>
</dbReference>
<reference evidence="5 6" key="1">
    <citation type="journal article" date="2023" name="Hortic Res">
        <title>Pangenome of water caltrop reveals structural variations and asymmetric subgenome divergence after allopolyploidization.</title>
        <authorList>
            <person name="Zhang X."/>
            <person name="Chen Y."/>
            <person name="Wang L."/>
            <person name="Yuan Y."/>
            <person name="Fang M."/>
            <person name="Shi L."/>
            <person name="Lu R."/>
            <person name="Comes H.P."/>
            <person name="Ma Y."/>
            <person name="Chen Y."/>
            <person name="Huang G."/>
            <person name="Zhou Y."/>
            <person name="Zheng Z."/>
            <person name="Qiu Y."/>
        </authorList>
    </citation>
    <scope>NUCLEOTIDE SEQUENCE [LARGE SCALE GENOMIC DNA]</scope>
    <source>
        <strain evidence="5">F231</strain>
    </source>
</reference>
<evidence type="ECO:0000256" key="3">
    <source>
        <dbReference type="SAM" id="MobiDB-lite"/>
    </source>
</evidence>
<keyword evidence="1 2" id="KW-0694">RNA-binding</keyword>
<evidence type="ECO:0000256" key="2">
    <source>
        <dbReference type="PROSITE-ProRule" id="PRU00176"/>
    </source>
</evidence>
<feature type="compositionally biased region" description="Gly residues" evidence="3">
    <location>
        <begin position="391"/>
        <end position="401"/>
    </location>
</feature>
<feature type="compositionally biased region" description="Acidic residues" evidence="3">
    <location>
        <begin position="14"/>
        <end position="31"/>
    </location>
</feature>
<protein>
    <recommendedName>
        <fullName evidence="4">RRM domain-containing protein</fullName>
    </recommendedName>
</protein>
<dbReference type="AlphaFoldDB" id="A0AAN7LRD8"/>
<proteinExistence type="predicted"/>
<dbReference type="GO" id="GO:0003723">
    <property type="term" value="F:RNA binding"/>
    <property type="evidence" value="ECO:0007669"/>
    <property type="project" value="UniProtKB-UniRule"/>
</dbReference>
<feature type="domain" description="RRM" evidence="4">
    <location>
        <begin position="218"/>
        <end position="296"/>
    </location>
</feature>
<dbReference type="PANTHER" id="PTHR21245">
    <property type="entry name" value="HETEROGENEOUS NUCLEAR RIBONUCLEOPROTEIN"/>
    <property type="match status" value="1"/>
</dbReference>
<dbReference type="InterPro" id="IPR035979">
    <property type="entry name" value="RBD_domain_sf"/>
</dbReference>
<dbReference type="PROSITE" id="PS50102">
    <property type="entry name" value="RRM"/>
    <property type="match status" value="2"/>
</dbReference>
<dbReference type="EMBL" id="JAXQNO010000007">
    <property type="protein sequence ID" value="KAK4793948.1"/>
    <property type="molecule type" value="Genomic_DNA"/>
</dbReference>
<comment type="caution">
    <text evidence="5">The sequence shown here is derived from an EMBL/GenBank/DDBJ whole genome shotgun (WGS) entry which is preliminary data.</text>
</comment>
<evidence type="ECO:0000259" key="4">
    <source>
        <dbReference type="PROSITE" id="PS50102"/>
    </source>
</evidence>
<feature type="compositionally biased region" description="Basic and acidic residues" evidence="3">
    <location>
        <begin position="32"/>
        <end position="42"/>
    </location>
</feature>
<name>A0AAN7LRD8_TRANT</name>
<dbReference type="Proteomes" id="UP001346149">
    <property type="component" value="Unassembled WGS sequence"/>
</dbReference>
<feature type="compositionally biased region" description="Acidic residues" evidence="3">
    <location>
        <begin position="43"/>
        <end position="56"/>
    </location>
</feature>
<feature type="region of interest" description="Disordered" evidence="3">
    <location>
        <begin position="374"/>
        <end position="416"/>
    </location>
</feature>
<dbReference type="SMART" id="SM00360">
    <property type="entry name" value="RRM"/>
    <property type="match status" value="2"/>
</dbReference>
<feature type="region of interest" description="Disordered" evidence="3">
    <location>
        <begin position="1"/>
        <end position="81"/>
    </location>
</feature>
<evidence type="ECO:0000256" key="1">
    <source>
        <dbReference type="ARBA" id="ARBA00022884"/>
    </source>
</evidence>
<keyword evidence="6" id="KW-1185">Reference proteome</keyword>
<feature type="domain" description="RRM" evidence="4">
    <location>
        <begin position="102"/>
        <end position="180"/>
    </location>
</feature>
<dbReference type="Gene3D" id="3.30.70.330">
    <property type="match status" value="2"/>
</dbReference>
<dbReference type="InterPro" id="IPR003954">
    <property type="entry name" value="RRM_euk-type"/>
</dbReference>
<gene>
    <name evidence="5" type="ORF">SAY86_011942</name>
</gene>
<organism evidence="5 6">
    <name type="scientific">Trapa natans</name>
    <name type="common">Water chestnut</name>
    <dbReference type="NCBI Taxonomy" id="22666"/>
    <lineage>
        <taxon>Eukaryota</taxon>
        <taxon>Viridiplantae</taxon>
        <taxon>Streptophyta</taxon>
        <taxon>Embryophyta</taxon>
        <taxon>Tracheophyta</taxon>
        <taxon>Spermatophyta</taxon>
        <taxon>Magnoliopsida</taxon>
        <taxon>eudicotyledons</taxon>
        <taxon>Gunneridae</taxon>
        <taxon>Pentapetalae</taxon>
        <taxon>rosids</taxon>
        <taxon>malvids</taxon>
        <taxon>Myrtales</taxon>
        <taxon>Lythraceae</taxon>
        <taxon>Trapa</taxon>
    </lineage>
</organism>
<dbReference type="SMART" id="SM00361">
    <property type="entry name" value="RRM_1"/>
    <property type="match status" value="1"/>
</dbReference>
<dbReference type="SUPFAM" id="SSF54928">
    <property type="entry name" value="RNA-binding domain, RBD"/>
    <property type="match status" value="2"/>
</dbReference>
<dbReference type="InterPro" id="IPR012677">
    <property type="entry name" value="Nucleotide-bd_a/b_plait_sf"/>
</dbReference>